<sequence length="121" mass="14637">MLVFKNYKRIIENYERHLANTTNCNNFFHLNPIIKFVLLKILEFKGEKRFVEQVRNFKPLNDDQLDQLMIRQRDIYVKMHNKWNGLGNEALIMPTQAIPAFKHVNNGEELYQQQKYKKVRI</sequence>
<dbReference type="Proteomes" id="UP000039865">
    <property type="component" value="Unassembled WGS sequence"/>
</dbReference>
<dbReference type="EMBL" id="CCKQ01009933">
    <property type="protein sequence ID" value="CDW81434.1"/>
    <property type="molecule type" value="Genomic_DNA"/>
</dbReference>
<gene>
    <name evidence="1" type="primary">Contig15346.g16360</name>
    <name evidence="1" type="ORF">STYLEM_10450</name>
</gene>
<evidence type="ECO:0000313" key="2">
    <source>
        <dbReference type="Proteomes" id="UP000039865"/>
    </source>
</evidence>
<name>A0A078AGU6_STYLE</name>
<organism evidence="1 2">
    <name type="scientific">Stylonychia lemnae</name>
    <name type="common">Ciliate</name>
    <dbReference type="NCBI Taxonomy" id="5949"/>
    <lineage>
        <taxon>Eukaryota</taxon>
        <taxon>Sar</taxon>
        <taxon>Alveolata</taxon>
        <taxon>Ciliophora</taxon>
        <taxon>Intramacronucleata</taxon>
        <taxon>Spirotrichea</taxon>
        <taxon>Stichotrichia</taxon>
        <taxon>Sporadotrichida</taxon>
        <taxon>Oxytrichidae</taxon>
        <taxon>Stylonychinae</taxon>
        <taxon>Stylonychia</taxon>
    </lineage>
</organism>
<proteinExistence type="predicted"/>
<evidence type="ECO:0000313" key="1">
    <source>
        <dbReference type="EMBL" id="CDW81434.1"/>
    </source>
</evidence>
<dbReference type="AlphaFoldDB" id="A0A078AGU6"/>
<keyword evidence="2" id="KW-1185">Reference proteome</keyword>
<dbReference type="InParanoid" id="A0A078AGU6"/>
<reference evidence="1 2" key="1">
    <citation type="submission" date="2014-06" db="EMBL/GenBank/DDBJ databases">
        <authorList>
            <person name="Swart Estienne"/>
        </authorList>
    </citation>
    <scope>NUCLEOTIDE SEQUENCE [LARGE SCALE GENOMIC DNA]</scope>
    <source>
        <strain evidence="1 2">130c</strain>
    </source>
</reference>
<accession>A0A078AGU6</accession>
<protein>
    <submittedName>
        <fullName evidence="1">Uncharacterized protein</fullName>
    </submittedName>
</protein>